<dbReference type="PROSITE" id="PS51203">
    <property type="entry name" value="CS"/>
    <property type="match status" value="1"/>
</dbReference>
<dbReference type="Pfam" id="PF00011">
    <property type="entry name" value="HSP20"/>
    <property type="match status" value="1"/>
</dbReference>
<dbReference type="Gene3D" id="2.60.40.790">
    <property type="match status" value="1"/>
</dbReference>
<dbReference type="InterPro" id="IPR002068">
    <property type="entry name" value="A-crystallin/Hsp20_dom"/>
</dbReference>
<dbReference type="AlphaFoldDB" id="A0A7C0VAX8"/>
<proteinExistence type="inferred from homology"/>
<evidence type="ECO:0000259" key="3">
    <source>
        <dbReference type="PROSITE" id="PS01031"/>
    </source>
</evidence>
<dbReference type="SUPFAM" id="SSF49764">
    <property type="entry name" value="HSP20-like chaperones"/>
    <property type="match status" value="1"/>
</dbReference>
<name>A0A7C0VAX8_UNCW3</name>
<dbReference type="PROSITE" id="PS01031">
    <property type="entry name" value="SHSP"/>
    <property type="match status" value="1"/>
</dbReference>
<comment type="similarity">
    <text evidence="1 2">Belongs to the small heat shock protein (HSP20) family.</text>
</comment>
<organism evidence="5">
    <name type="scientific">candidate division WOR-3 bacterium</name>
    <dbReference type="NCBI Taxonomy" id="2052148"/>
    <lineage>
        <taxon>Bacteria</taxon>
        <taxon>Bacteria division WOR-3</taxon>
    </lineage>
</organism>
<evidence type="ECO:0000256" key="1">
    <source>
        <dbReference type="PROSITE-ProRule" id="PRU00285"/>
    </source>
</evidence>
<dbReference type="CDD" id="cd06464">
    <property type="entry name" value="ACD_sHsps-like"/>
    <property type="match status" value="1"/>
</dbReference>
<dbReference type="EMBL" id="DQWE01000299">
    <property type="protein sequence ID" value="HDI83387.1"/>
    <property type="molecule type" value="Genomic_DNA"/>
</dbReference>
<gene>
    <name evidence="5" type="ORF">ENF18_06305</name>
</gene>
<accession>A0A7C0VAX8</accession>
<feature type="domain" description="SHSP" evidence="3">
    <location>
        <begin position="37"/>
        <end position="149"/>
    </location>
</feature>
<sequence>MARKDIARWDPFADLLSLKDDFDRIFRDFMGFYPAETLREGWLPPVDIKETPDNIIVSVEVPGMKKEDIKVVLNGNQLTISGERKMEKEEKDETYHRIERAYGKFQRTITLPVELDESKVKASYEQGVLTITLPKAERAKPKEIKVEVK</sequence>
<reference evidence="5" key="1">
    <citation type="journal article" date="2020" name="mSystems">
        <title>Genome- and Community-Level Interaction Insights into Carbon Utilization and Element Cycling Functions of Hydrothermarchaeota in Hydrothermal Sediment.</title>
        <authorList>
            <person name="Zhou Z."/>
            <person name="Liu Y."/>
            <person name="Xu W."/>
            <person name="Pan J."/>
            <person name="Luo Z.H."/>
            <person name="Li M."/>
        </authorList>
    </citation>
    <scope>NUCLEOTIDE SEQUENCE [LARGE SCALE GENOMIC DNA]</scope>
    <source>
        <strain evidence="5">HyVt-102</strain>
    </source>
</reference>
<dbReference type="InterPro" id="IPR007052">
    <property type="entry name" value="CS_dom"/>
</dbReference>
<evidence type="ECO:0000256" key="2">
    <source>
        <dbReference type="RuleBase" id="RU003616"/>
    </source>
</evidence>
<dbReference type="PANTHER" id="PTHR11527">
    <property type="entry name" value="HEAT-SHOCK PROTEIN 20 FAMILY MEMBER"/>
    <property type="match status" value="1"/>
</dbReference>
<comment type="caution">
    <text evidence="5">The sequence shown here is derived from an EMBL/GenBank/DDBJ whole genome shotgun (WGS) entry which is preliminary data.</text>
</comment>
<dbReference type="Proteomes" id="UP000885847">
    <property type="component" value="Unassembled WGS sequence"/>
</dbReference>
<dbReference type="InterPro" id="IPR008978">
    <property type="entry name" value="HSP20-like_chaperone"/>
</dbReference>
<evidence type="ECO:0000259" key="4">
    <source>
        <dbReference type="PROSITE" id="PS51203"/>
    </source>
</evidence>
<protein>
    <submittedName>
        <fullName evidence="5">Hsp20/alpha crystallin family protein</fullName>
    </submittedName>
</protein>
<feature type="domain" description="CS" evidence="4">
    <location>
        <begin position="41"/>
        <end position="149"/>
    </location>
</feature>
<dbReference type="InterPro" id="IPR031107">
    <property type="entry name" value="Small_HSP"/>
</dbReference>
<evidence type="ECO:0000313" key="5">
    <source>
        <dbReference type="EMBL" id="HDI83387.1"/>
    </source>
</evidence>